<evidence type="ECO:0000313" key="3">
    <source>
        <dbReference type="EMBL" id="CAD2216360.1"/>
    </source>
</evidence>
<dbReference type="InterPro" id="IPR035979">
    <property type="entry name" value="RBD_domain_sf"/>
</dbReference>
<protein>
    <submittedName>
        <fullName evidence="3">RRM-like domain containing protein, putative</fullName>
    </submittedName>
</protein>
<keyword evidence="1" id="KW-0694">RNA-binding</keyword>
<feature type="domain" description="RRM" evidence="2">
    <location>
        <begin position="31"/>
        <end position="110"/>
    </location>
</feature>
<dbReference type="EMBL" id="LR877150">
    <property type="protein sequence ID" value="CAD2216360.1"/>
    <property type="molecule type" value="Genomic_DNA"/>
</dbReference>
<dbReference type="InterPro" id="IPR012677">
    <property type="entry name" value="Nucleotide-bd_a/b_plait_sf"/>
</dbReference>
<accession>A0A7G2C957</accession>
<keyword evidence="4" id="KW-1185">Reference proteome</keyword>
<sequence>MRYGGPPRGRGGYRGGGYQGEYRPRHLSDTLAIHVSNVRRPVTEEMMRQVFGSVRVQPVSVMVCPTGAGGDCSVTAQFQSPKDAEAVHNQLNDRNIYNDGNKMTISYAQPPSGVLESFPPYSAPPAPQMYPPPAMAGGYMGNMSMPPYAGFNPMMDNNNMRGRGRGRGRGMPMPMGGYPYNNGPMPMNPMQSGMPMNHVPGPTVYLSVTVVPESEPLQTIFVLMEVFGGVVTIRRTQRNKEILTVKCADIEDAENIARHLRRVPYAGGTVSGKPFPTYVDRHPCTDEGDPNDPATEQYNFTASRHRRPGQRSKCGASRYLKVTGCSSFTVEDIQNYLTSKNFTPESITKDEEGDFLVVLPSIEAAVNVIITCQANICGEERSSVLFVPEPVQPQAAQSTVE</sequence>
<evidence type="ECO:0000259" key="2">
    <source>
        <dbReference type="PROSITE" id="PS50102"/>
    </source>
</evidence>
<name>A0A7G2C957_9TRYP</name>
<reference evidence="3 4" key="1">
    <citation type="submission" date="2020-08" db="EMBL/GenBank/DDBJ databases">
        <authorList>
            <person name="Newling K."/>
            <person name="Davey J."/>
            <person name="Forrester S."/>
        </authorList>
    </citation>
    <scope>NUCLEOTIDE SEQUENCE [LARGE SCALE GENOMIC DNA]</scope>
    <source>
        <strain evidence="4">Crithidia deanei Carvalho (ATCC PRA-265)</strain>
    </source>
</reference>
<organism evidence="3 4">
    <name type="scientific">Angomonas deanei</name>
    <dbReference type="NCBI Taxonomy" id="59799"/>
    <lineage>
        <taxon>Eukaryota</taxon>
        <taxon>Discoba</taxon>
        <taxon>Euglenozoa</taxon>
        <taxon>Kinetoplastea</taxon>
        <taxon>Metakinetoplastina</taxon>
        <taxon>Trypanosomatida</taxon>
        <taxon>Trypanosomatidae</taxon>
        <taxon>Strigomonadinae</taxon>
        <taxon>Angomonas</taxon>
    </lineage>
</organism>
<dbReference type="Gene3D" id="3.30.70.330">
    <property type="match status" value="1"/>
</dbReference>
<dbReference type="AlphaFoldDB" id="A0A7G2C957"/>
<gene>
    <name evidence="3" type="ORF">ADEAN_000382200</name>
</gene>
<dbReference type="SUPFAM" id="SSF54928">
    <property type="entry name" value="RNA-binding domain, RBD"/>
    <property type="match status" value="1"/>
</dbReference>
<dbReference type="Pfam" id="PF11835">
    <property type="entry name" value="RRM_8"/>
    <property type="match status" value="1"/>
</dbReference>
<dbReference type="InterPro" id="IPR021790">
    <property type="entry name" value="PTBP1-like_RRM2"/>
</dbReference>
<evidence type="ECO:0000313" key="4">
    <source>
        <dbReference type="Proteomes" id="UP000515908"/>
    </source>
</evidence>
<proteinExistence type="predicted"/>
<dbReference type="Proteomes" id="UP000515908">
    <property type="component" value="Chromosome 06"/>
</dbReference>
<dbReference type="InterPro" id="IPR000504">
    <property type="entry name" value="RRM_dom"/>
</dbReference>
<dbReference type="VEuPathDB" id="TriTrypDB:ADEAN_000382200"/>
<dbReference type="PROSITE" id="PS50102">
    <property type="entry name" value="RRM"/>
    <property type="match status" value="1"/>
</dbReference>
<dbReference type="GO" id="GO:0003723">
    <property type="term" value="F:RNA binding"/>
    <property type="evidence" value="ECO:0007669"/>
    <property type="project" value="UniProtKB-UniRule"/>
</dbReference>
<evidence type="ECO:0000256" key="1">
    <source>
        <dbReference type="PROSITE-ProRule" id="PRU00176"/>
    </source>
</evidence>